<evidence type="ECO:0000313" key="5">
    <source>
        <dbReference type="EMBL" id="CAB4201926.1"/>
    </source>
</evidence>
<feature type="compositionally biased region" description="Basic and acidic residues" evidence="1">
    <location>
        <begin position="1"/>
        <end position="12"/>
    </location>
</feature>
<evidence type="ECO:0000313" key="3">
    <source>
        <dbReference type="EMBL" id="CAB4171503.1"/>
    </source>
</evidence>
<evidence type="ECO:0000256" key="1">
    <source>
        <dbReference type="SAM" id="MobiDB-lite"/>
    </source>
</evidence>
<evidence type="ECO:0000313" key="4">
    <source>
        <dbReference type="EMBL" id="CAB4177753.1"/>
    </source>
</evidence>
<dbReference type="EMBL" id="LR796880">
    <property type="protein sequence ID" value="CAB4171503.1"/>
    <property type="molecule type" value="Genomic_DNA"/>
</dbReference>
<proteinExistence type="predicted"/>
<dbReference type="EMBL" id="LR796955">
    <property type="protein sequence ID" value="CAB4177753.1"/>
    <property type="molecule type" value="Genomic_DNA"/>
</dbReference>
<accession>A0A6J5P4G6</accession>
<name>A0A6J5P4G6_9CAUD</name>
<reference evidence="2" key="1">
    <citation type="submission" date="2020-04" db="EMBL/GenBank/DDBJ databases">
        <authorList>
            <person name="Chiriac C."/>
            <person name="Salcher M."/>
            <person name="Ghai R."/>
            <person name="Kavagutti S V."/>
        </authorList>
    </citation>
    <scope>NUCLEOTIDE SEQUENCE</scope>
</reference>
<feature type="region of interest" description="Disordered" evidence="1">
    <location>
        <begin position="1"/>
        <end position="59"/>
    </location>
</feature>
<dbReference type="EMBL" id="LR796792">
    <property type="protein sequence ID" value="CAB4166147.1"/>
    <property type="molecule type" value="Genomic_DNA"/>
</dbReference>
<dbReference type="EMBL" id="LR797309">
    <property type="protein sequence ID" value="CAB4201926.1"/>
    <property type="molecule type" value="Genomic_DNA"/>
</dbReference>
<organism evidence="2">
    <name type="scientific">uncultured Caudovirales phage</name>
    <dbReference type="NCBI Taxonomy" id="2100421"/>
    <lineage>
        <taxon>Viruses</taxon>
        <taxon>Duplodnaviria</taxon>
        <taxon>Heunggongvirae</taxon>
        <taxon>Uroviricota</taxon>
        <taxon>Caudoviricetes</taxon>
        <taxon>Peduoviridae</taxon>
        <taxon>Maltschvirus</taxon>
        <taxon>Maltschvirus maltsch</taxon>
    </lineage>
</organism>
<sequence>MHIYLRHADHGTKVAVSDAEAEADEKNGWFRFDIDKPNEPNDNQPSNDLETRRRRKQSV</sequence>
<feature type="compositionally biased region" description="Basic and acidic residues" evidence="1">
    <location>
        <begin position="24"/>
        <end position="39"/>
    </location>
</feature>
<evidence type="ECO:0000313" key="2">
    <source>
        <dbReference type="EMBL" id="CAB4166147.1"/>
    </source>
</evidence>
<gene>
    <name evidence="4" type="ORF">UFOVP1010_43</name>
    <name evidence="5" type="ORF">UFOVP1359_31</name>
    <name evidence="2" type="ORF">UFOVP838_12</name>
    <name evidence="3" type="ORF">UFOVP932_2</name>
</gene>
<protein>
    <submittedName>
        <fullName evidence="2">Uncharacterized protein</fullName>
    </submittedName>
</protein>